<protein>
    <submittedName>
        <fullName evidence="2">LPS-assembly protein</fullName>
    </submittedName>
</protein>
<dbReference type="EMBL" id="DF968067">
    <property type="protein sequence ID" value="GAP03206.1"/>
    <property type="molecule type" value="Genomic_DNA"/>
</dbReference>
<dbReference type="RefSeq" id="WP_059378687.1">
    <property type="nucleotide sequence ID" value="NZ_DF968067.1"/>
</dbReference>
<gene>
    <name evidence="2" type="ORF">FPFC_050230</name>
</gene>
<evidence type="ECO:0000313" key="2">
    <source>
        <dbReference type="EMBL" id="GAP03206.1"/>
    </source>
</evidence>
<sequence length="72" mass="7397">MADSQSLSVANSQAAASQVKMNVGATRSTSATQWAQSAVQSRKVVTRAASQNVNTNQQVAGSQSADLASQTQ</sequence>
<keyword evidence="3" id="KW-1185">Reference proteome</keyword>
<feature type="compositionally biased region" description="Low complexity" evidence="1">
    <location>
        <begin position="1"/>
        <end position="18"/>
    </location>
</feature>
<reference evidence="2 3" key="1">
    <citation type="journal article" date="2015" name="BMC Genomics">
        <title>Comparative genomics of Fructobacillus spp. and Leuconostoc spp. reveals niche-specific evolution of Fructobacillus spp.</title>
        <authorList>
            <person name="Endo A."/>
            <person name="Tanizawa Y."/>
            <person name="Tanaka N."/>
            <person name="Maeno S."/>
            <person name="Kumar H."/>
            <person name="Shiwa Y."/>
            <person name="Okada S."/>
            <person name="Yoshikawa H."/>
            <person name="Dicks L."/>
            <person name="Nakagawa J."/>
            <person name="Arita M."/>
        </authorList>
    </citation>
    <scope>NUCLEOTIDE SEQUENCE [LARGE SCALE GENOMIC DNA]</scope>
    <source>
        <strain evidence="2 3">DSM 15468</strain>
    </source>
</reference>
<evidence type="ECO:0000256" key="1">
    <source>
        <dbReference type="SAM" id="MobiDB-lite"/>
    </source>
</evidence>
<feature type="region of interest" description="Disordered" evidence="1">
    <location>
        <begin position="51"/>
        <end position="72"/>
    </location>
</feature>
<dbReference type="AlphaFoldDB" id="A0A3F3GX04"/>
<organism evidence="2 3">
    <name type="scientific">Fructobacillus pseudoficulneus</name>
    <dbReference type="NCBI Taxonomy" id="220714"/>
    <lineage>
        <taxon>Bacteria</taxon>
        <taxon>Bacillati</taxon>
        <taxon>Bacillota</taxon>
        <taxon>Bacilli</taxon>
        <taxon>Lactobacillales</taxon>
        <taxon>Lactobacillaceae</taxon>
        <taxon>Fructobacillus</taxon>
    </lineage>
</organism>
<accession>A0A3F3GX04</accession>
<evidence type="ECO:0000313" key="3">
    <source>
        <dbReference type="Proteomes" id="UP000061227"/>
    </source>
</evidence>
<name>A0A3F3GX04_9LACO</name>
<feature type="region of interest" description="Disordered" evidence="1">
    <location>
        <begin position="1"/>
        <end position="20"/>
    </location>
</feature>
<proteinExistence type="predicted"/>
<dbReference type="Proteomes" id="UP000061227">
    <property type="component" value="Unassembled WGS sequence"/>
</dbReference>